<evidence type="ECO:0000259" key="8">
    <source>
        <dbReference type="PROSITE" id="PS50225"/>
    </source>
</evidence>
<feature type="domain" description="SOCS box" evidence="8">
    <location>
        <begin position="849"/>
        <end position="898"/>
    </location>
</feature>
<evidence type="ECO:0000259" key="7">
    <source>
        <dbReference type="PROSITE" id="PS50001"/>
    </source>
</evidence>
<feature type="region of interest" description="Disordered" evidence="6">
    <location>
        <begin position="817"/>
        <end position="841"/>
    </location>
</feature>
<evidence type="ECO:0000256" key="2">
    <source>
        <dbReference type="ARBA" id="ARBA00022700"/>
    </source>
</evidence>
<evidence type="ECO:0000313" key="10">
    <source>
        <dbReference type="Proteomes" id="UP001292079"/>
    </source>
</evidence>
<dbReference type="PANTHER" id="PTHR10155:SF5">
    <property type="entry name" value="SUPPRESSOR OF CYTOKINE SIGNALING 7"/>
    <property type="match status" value="1"/>
</dbReference>
<evidence type="ECO:0000256" key="3">
    <source>
        <dbReference type="ARBA" id="ARBA00022786"/>
    </source>
</evidence>
<dbReference type="SUPFAM" id="SSF158235">
    <property type="entry name" value="SOCS box-like"/>
    <property type="match status" value="1"/>
</dbReference>
<evidence type="ECO:0000256" key="4">
    <source>
        <dbReference type="ARBA" id="ARBA00022999"/>
    </source>
</evidence>
<dbReference type="SMART" id="SM00253">
    <property type="entry name" value="SOCS"/>
    <property type="match status" value="1"/>
</dbReference>
<dbReference type="GO" id="GO:0005942">
    <property type="term" value="C:phosphatidylinositol 3-kinase complex"/>
    <property type="evidence" value="ECO:0007669"/>
    <property type="project" value="TreeGrafter"/>
</dbReference>
<dbReference type="AlphaFoldDB" id="A0AAE2D7Z8"/>
<feature type="region of interest" description="Disordered" evidence="6">
    <location>
        <begin position="15"/>
        <end position="38"/>
    </location>
</feature>
<dbReference type="Proteomes" id="UP001292079">
    <property type="component" value="Unassembled WGS sequence"/>
</dbReference>
<gene>
    <name evidence="9" type="ORF">MN116_002823</name>
</gene>
<dbReference type="Pfam" id="PF00017">
    <property type="entry name" value="SH2"/>
    <property type="match status" value="1"/>
</dbReference>
<dbReference type="PROSITE" id="PS50225">
    <property type="entry name" value="SOCS"/>
    <property type="match status" value="1"/>
</dbReference>
<evidence type="ECO:0000313" key="9">
    <source>
        <dbReference type="EMBL" id="KAK4473455.1"/>
    </source>
</evidence>
<keyword evidence="4 5" id="KW-0727">SH2 domain</keyword>
<sequence>MTSVISLSTQSSSLSSLSFQQNPQTKAVPPLLSPQQVPNSRNARHVINCNHSCYQPLSNGNLSNNITHPNIIRHHLSRKPKATPKALFLSPPLPARRRPANSLTSCSHLKGSTNRSLSSDHYNRDHSISNDNSQEKTSFQSLNPTIDKSIKLQLPIKSKKSLHFALLSECNEFNSDELLCTKNDQNHHLNINVNHKHHLVNQLDKEEYSHHPSSFRWNYIFVKLFNWFQRIQTTHNSRTSLSDRSTPSILIHNNKYSTSTNSYCYQVNRFDEHIRSRSQPAEKFAKIKSKLCNDDSFVNDYKKSAQSSNEILSSSQNTTASEFDHNNSKKDFVPIPSSLVQYQKSVKSLVNFCETDHFPVVLSNSQTSDFVRNNNTISKIDCNLLPCKKYSCSCSIMSFNDLINSRFHTRYTEDNDITCFCSHSCPINSHHFSEIPLDSQLSSSSCISDCCFCHRCLNYCVHYRIIPFSSKNGKDDQNIQSPHHHQQQHYHYYYCNHYHQSRQHHHISHDYNQHHIVFTNHPSAMNTHCINYKTQKKAARNFHLNLENQYATIGQLDQVRSNPSDCNKSSPSSKQTDCSSPVITLQCLNVVDKRLTRLDNICNSSVISDSTVVNDAHLKNNIRNISSNVIDYGQHCVHNHENEGENMNENKEVTNSISSRTCSNLANIKSPSERVPSLNFSKMDTTTTSVVNQKFVSDLMNLKRTGWYWGPLTVEEAELLLKNCSDGTFLVRDSSHDSYMLSVSFRAGGQIYHTRFEHLAGKFSLAVSNDLNKNVSSSVAECIERVMADSFQDRMHFLPTLENISPSSSINNPNVQFINHHPHQHDQQQPQSQHLESTRRSTSTHIKASLLHPLSRFLIVPSLVHLCRFILLHVRHDHIDLLPLPPKILRYLKENQYYAEIIPAYLELLTNINTNNNHKT</sequence>
<evidence type="ECO:0008006" key="11">
    <source>
        <dbReference type="Google" id="ProtNLM"/>
    </source>
</evidence>
<dbReference type="EMBL" id="JALJAT010000002">
    <property type="protein sequence ID" value="KAK4473455.1"/>
    <property type="molecule type" value="Genomic_DNA"/>
</dbReference>
<feature type="compositionally biased region" description="Polar residues" evidence="6">
    <location>
        <begin position="129"/>
        <end position="141"/>
    </location>
</feature>
<dbReference type="GO" id="GO:0046854">
    <property type="term" value="P:phosphatidylinositol phosphate biosynthetic process"/>
    <property type="evidence" value="ECO:0007669"/>
    <property type="project" value="TreeGrafter"/>
</dbReference>
<evidence type="ECO:0000256" key="1">
    <source>
        <dbReference type="ARBA" id="ARBA00022604"/>
    </source>
</evidence>
<dbReference type="Gene3D" id="3.30.505.10">
    <property type="entry name" value="SH2 domain"/>
    <property type="match status" value="1"/>
</dbReference>
<keyword evidence="1" id="KW-0341">Growth regulation</keyword>
<keyword evidence="2" id="KW-0734">Signal transduction inhibitor</keyword>
<name>A0AAE2D7Z8_SCHME</name>
<evidence type="ECO:0000256" key="6">
    <source>
        <dbReference type="SAM" id="MobiDB-lite"/>
    </source>
</evidence>
<dbReference type="GO" id="GO:0035556">
    <property type="term" value="P:intracellular signal transduction"/>
    <property type="evidence" value="ECO:0007669"/>
    <property type="project" value="InterPro"/>
</dbReference>
<dbReference type="InterPro" id="IPR036860">
    <property type="entry name" value="SH2_dom_sf"/>
</dbReference>
<accession>A0AAE2D7Z8</accession>
<proteinExistence type="predicted"/>
<dbReference type="SMART" id="SM00252">
    <property type="entry name" value="SH2"/>
    <property type="match status" value="1"/>
</dbReference>
<dbReference type="SMART" id="SM00969">
    <property type="entry name" value="SOCS_box"/>
    <property type="match status" value="1"/>
</dbReference>
<dbReference type="GO" id="GO:0046935">
    <property type="term" value="F:1-phosphatidylinositol-3-kinase regulator activity"/>
    <property type="evidence" value="ECO:0007669"/>
    <property type="project" value="TreeGrafter"/>
</dbReference>
<protein>
    <recommendedName>
        <fullName evidence="11">Suppressor of cytokine signaling 7</fullName>
    </recommendedName>
</protein>
<feature type="domain" description="SH2" evidence="7">
    <location>
        <begin position="707"/>
        <end position="784"/>
    </location>
</feature>
<keyword evidence="10" id="KW-1185">Reference proteome</keyword>
<dbReference type="GO" id="GO:0009968">
    <property type="term" value="P:negative regulation of signal transduction"/>
    <property type="evidence" value="ECO:0007669"/>
    <property type="project" value="UniProtKB-KW"/>
</dbReference>
<dbReference type="PROSITE" id="PS50001">
    <property type="entry name" value="SH2"/>
    <property type="match status" value="1"/>
</dbReference>
<keyword evidence="3" id="KW-0833">Ubl conjugation pathway</keyword>
<dbReference type="SUPFAM" id="SSF55550">
    <property type="entry name" value="SH2 domain"/>
    <property type="match status" value="1"/>
</dbReference>
<dbReference type="PANTHER" id="PTHR10155">
    <property type="entry name" value="PHOSPHATIDYLINOSITOL 3-KINASE REGULATORY SUBUNIT"/>
    <property type="match status" value="1"/>
</dbReference>
<dbReference type="InterPro" id="IPR000980">
    <property type="entry name" value="SH2"/>
</dbReference>
<reference evidence="9" key="2">
    <citation type="journal article" date="2023" name="Infect Dis Poverty">
        <title>Chromosome-scale genome of the human blood fluke Schistosoma mekongi and its implications for public health.</title>
        <authorList>
            <person name="Zhou M."/>
            <person name="Xu L."/>
            <person name="Xu D."/>
            <person name="Chen W."/>
            <person name="Khan J."/>
            <person name="Hu Y."/>
            <person name="Huang H."/>
            <person name="Wei H."/>
            <person name="Zhang Y."/>
            <person name="Chusongsang P."/>
            <person name="Tanasarnprasert K."/>
            <person name="Hu X."/>
            <person name="Limpanont Y."/>
            <person name="Lv Z."/>
        </authorList>
    </citation>
    <scope>NUCLEOTIDE SEQUENCE</scope>
    <source>
        <strain evidence="9">LV_2022a</strain>
    </source>
</reference>
<feature type="region of interest" description="Disordered" evidence="6">
    <location>
        <begin position="77"/>
        <end position="141"/>
    </location>
</feature>
<evidence type="ECO:0000256" key="5">
    <source>
        <dbReference type="PROSITE-ProRule" id="PRU00191"/>
    </source>
</evidence>
<organism evidence="9 10">
    <name type="scientific">Schistosoma mekongi</name>
    <name type="common">Parasitic worm</name>
    <dbReference type="NCBI Taxonomy" id="38744"/>
    <lineage>
        <taxon>Eukaryota</taxon>
        <taxon>Metazoa</taxon>
        <taxon>Spiralia</taxon>
        <taxon>Lophotrochozoa</taxon>
        <taxon>Platyhelminthes</taxon>
        <taxon>Trematoda</taxon>
        <taxon>Digenea</taxon>
        <taxon>Strigeidida</taxon>
        <taxon>Schistosomatoidea</taxon>
        <taxon>Schistosomatidae</taxon>
        <taxon>Schistosoma</taxon>
    </lineage>
</organism>
<feature type="compositionally biased region" description="Polar residues" evidence="6">
    <location>
        <begin position="101"/>
        <end position="120"/>
    </location>
</feature>
<reference evidence="9" key="1">
    <citation type="submission" date="2022-04" db="EMBL/GenBank/DDBJ databases">
        <authorList>
            <person name="Xu L."/>
            <person name="Lv Z."/>
        </authorList>
    </citation>
    <scope>NUCLEOTIDE SEQUENCE</scope>
    <source>
        <strain evidence="9">LV_2022a</strain>
    </source>
</reference>
<dbReference type="InterPro" id="IPR036036">
    <property type="entry name" value="SOCS_box-like_dom_sf"/>
</dbReference>
<comment type="caution">
    <text evidence="9">The sequence shown here is derived from an EMBL/GenBank/DDBJ whole genome shotgun (WGS) entry which is preliminary data.</text>
</comment>
<dbReference type="InterPro" id="IPR001496">
    <property type="entry name" value="SOCS_box"/>
</dbReference>